<name>Q4RCK8_TETNG</name>
<evidence type="ECO:0000256" key="1">
    <source>
        <dbReference type="SAM" id="MobiDB-lite"/>
    </source>
</evidence>
<comment type="caution">
    <text evidence="2">The sequence shown here is derived from an EMBL/GenBank/DDBJ whole genome shotgun (WGS) entry which is preliminary data.</text>
</comment>
<feature type="non-terminal residue" evidence="2">
    <location>
        <position position="1"/>
    </location>
</feature>
<gene>
    <name evidence="2" type="ORF">GSTENG00036467001</name>
</gene>
<reference evidence="2" key="1">
    <citation type="journal article" date="2004" name="Nature">
        <title>Genome duplication in the teleost fish Tetraodon nigroviridis reveals the early vertebrate proto-karyotype.</title>
        <authorList>
            <person name="Jaillon O."/>
            <person name="Aury J.-M."/>
            <person name="Brunet F."/>
            <person name="Petit J.-L."/>
            <person name="Stange-Thomann N."/>
            <person name="Mauceli E."/>
            <person name="Bouneau L."/>
            <person name="Fischer C."/>
            <person name="Ozouf-Costaz C."/>
            <person name="Bernot A."/>
            <person name="Nicaud S."/>
            <person name="Jaffe D."/>
            <person name="Fisher S."/>
            <person name="Lutfalla G."/>
            <person name="Dossat C."/>
            <person name="Segurens B."/>
            <person name="Dasilva C."/>
            <person name="Salanoubat M."/>
            <person name="Levy M."/>
            <person name="Boudet N."/>
            <person name="Castellano S."/>
            <person name="Anthouard V."/>
            <person name="Jubin C."/>
            <person name="Castelli V."/>
            <person name="Katinka M."/>
            <person name="Vacherie B."/>
            <person name="Biemont C."/>
            <person name="Skalli Z."/>
            <person name="Cattolico L."/>
            <person name="Poulain J."/>
            <person name="De Berardinis V."/>
            <person name="Cruaud C."/>
            <person name="Duprat S."/>
            <person name="Brottier P."/>
            <person name="Coutanceau J.-P."/>
            <person name="Gouzy J."/>
            <person name="Parra G."/>
            <person name="Lardier G."/>
            <person name="Chapple C."/>
            <person name="McKernan K.J."/>
            <person name="McEwan P."/>
            <person name="Bosak S."/>
            <person name="Kellis M."/>
            <person name="Volff J.-N."/>
            <person name="Guigo R."/>
            <person name="Zody M.C."/>
            <person name="Mesirov J."/>
            <person name="Lindblad-Toh K."/>
            <person name="Birren B."/>
            <person name="Nusbaum C."/>
            <person name="Kahn D."/>
            <person name="Robinson-Rechavi M."/>
            <person name="Laudet V."/>
            <person name="Schachter V."/>
            <person name="Quetier F."/>
            <person name="Saurin W."/>
            <person name="Scarpelli C."/>
            <person name="Wincker P."/>
            <person name="Lander E.S."/>
            <person name="Weissenbach J."/>
            <person name="Roest Crollius H."/>
        </authorList>
    </citation>
    <scope>NUCLEOTIDE SEQUENCE [LARGE SCALE GENOMIC DNA]</scope>
</reference>
<evidence type="ECO:0000313" key="2">
    <source>
        <dbReference type="EMBL" id="CAG13875.1"/>
    </source>
</evidence>
<dbReference type="AlphaFoldDB" id="Q4RCK8"/>
<sequence length="27" mass="2892">AHQASLRPSNRSVPAPNHIQKGDNCPP</sequence>
<feature type="compositionally biased region" description="Polar residues" evidence="1">
    <location>
        <begin position="1"/>
        <end position="12"/>
    </location>
</feature>
<protein>
    <submittedName>
        <fullName evidence="2">(spotted green pufferfish) hypothetical protein</fullName>
    </submittedName>
</protein>
<feature type="region of interest" description="Disordered" evidence="1">
    <location>
        <begin position="1"/>
        <end position="27"/>
    </location>
</feature>
<reference evidence="2" key="2">
    <citation type="submission" date="2004-02" db="EMBL/GenBank/DDBJ databases">
        <authorList>
            <consortium name="Genoscope"/>
            <consortium name="Whitehead Institute Centre for Genome Research"/>
        </authorList>
    </citation>
    <scope>NUCLEOTIDE SEQUENCE</scope>
</reference>
<proteinExistence type="predicted"/>
<organism evidence="2">
    <name type="scientific">Tetraodon nigroviridis</name>
    <name type="common">Spotted green pufferfish</name>
    <name type="synonym">Chelonodon nigroviridis</name>
    <dbReference type="NCBI Taxonomy" id="99883"/>
    <lineage>
        <taxon>Eukaryota</taxon>
        <taxon>Metazoa</taxon>
        <taxon>Chordata</taxon>
        <taxon>Craniata</taxon>
        <taxon>Vertebrata</taxon>
        <taxon>Euteleostomi</taxon>
        <taxon>Actinopterygii</taxon>
        <taxon>Neopterygii</taxon>
        <taxon>Teleostei</taxon>
        <taxon>Neoteleostei</taxon>
        <taxon>Acanthomorphata</taxon>
        <taxon>Eupercaria</taxon>
        <taxon>Tetraodontiformes</taxon>
        <taxon>Tetradontoidea</taxon>
        <taxon>Tetraodontidae</taxon>
        <taxon>Tetraodon</taxon>
    </lineage>
</organism>
<accession>Q4RCK8</accession>
<dbReference type="KEGG" id="tng:GSTEN00036467G001"/>
<dbReference type="EMBL" id="CAAE01018677">
    <property type="protein sequence ID" value="CAG13875.1"/>
    <property type="molecule type" value="Genomic_DNA"/>
</dbReference>